<proteinExistence type="inferred from homology"/>
<comment type="subcellular location">
    <subcellularLocation>
        <location evidence="1">Lipid droplet</location>
    </subcellularLocation>
</comment>
<evidence type="ECO:0000256" key="2">
    <source>
        <dbReference type="ARBA" id="ARBA00008300"/>
    </source>
</evidence>
<protein>
    <submittedName>
        <fullName evidence="5">Uncharacterized protein</fullName>
    </submittedName>
</protein>
<dbReference type="SUPFAM" id="SSF53474">
    <property type="entry name" value="alpha/beta-Hydrolases"/>
    <property type="match status" value="1"/>
</dbReference>
<keyword evidence="4" id="KW-0378">Hydrolase</keyword>
<dbReference type="InterPro" id="IPR029058">
    <property type="entry name" value="AB_hydrolase_fold"/>
</dbReference>
<evidence type="ECO:0000256" key="3">
    <source>
        <dbReference type="ARBA" id="ARBA00022677"/>
    </source>
</evidence>
<dbReference type="AlphaFoldDB" id="A0A6A6RRJ8"/>
<gene>
    <name evidence="5" type="ORF">P280DRAFT_457286</name>
</gene>
<reference evidence="5" key="1">
    <citation type="journal article" date="2020" name="Stud. Mycol.">
        <title>101 Dothideomycetes genomes: a test case for predicting lifestyles and emergence of pathogens.</title>
        <authorList>
            <person name="Haridas S."/>
            <person name="Albert R."/>
            <person name="Binder M."/>
            <person name="Bloem J."/>
            <person name="Labutti K."/>
            <person name="Salamov A."/>
            <person name="Andreopoulos B."/>
            <person name="Baker S."/>
            <person name="Barry K."/>
            <person name="Bills G."/>
            <person name="Bluhm B."/>
            <person name="Cannon C."/>
            <person name="Castanera R."/>
            <person name="Culley D."/>
            <person name="Daum C."/>
            <person name="Ezra D."/>
            <person name="Gonzalez J."/>
            <person name="Henrissat B."/>
            <person name="Kuo A."/>
            <person name="Liang C."/>
            <person name="Lipzen A."/>
            <person name="Lutzoni F."/>
            <person name="Magnuson J."/>
            <person name="Mondo S."/>
            <person name="Nolan M."/>
            <person name="Ohm R."/>
            <person name="Pangilinan J."/>
            <person name="Park H.-J."/>
            <person name="Ramirez L."/>
            <person name="Alfaro M."/>
            <person name="Sun H."/>
            <person name="Tritt A."/>
            <person name="Yoshinaga Y."/>
            <person name="Zwiers L.-H."/>
            <person name="Turgeon B."/>
            <person name="Goodwin S."/>
            <person name="Spatafora J."/>
            <person name="Crous P."/>
            <person name="Grigoriev I."/>
        </authorList>
    </citation>
    <scope>NUCLEOTIDE SEQUENCE</scope>
    <source>
        <strain evidence="5">CBS 473.64</strain>
    </source>
</reference>
<dbReference type="Gene3D" id="3.40.50.1820">
    <property type="entry name" value="alpha/beta hydrolase"/>
    <property type="match status" value="1"/>
</dbReference>
<dbReference type="InterPro" id="IPR019363">
    <property type="entry name" value="LDAH"/>
</dbReference>
<evidence type="ECO:0000256" key="4">
    <source>
        <dbReference type="ARBA" id="ARBA00022801"/>
    </source>
</evidence>
<dbReference type="GO" id="GO:0019915">
    <property type="term" value="P:lipid storage"/>
    <property type="evidence" value="ECO:0007669"/>
    <property type="project" value="InterPro"/>
</dbReference>
<evidence type="ECO:0000313" key="5">
    <source>
        <dbReference type="EMBL" id="KAF2637702.1"/>
    </source>
</evidence>
<comment type="similarity">
    <text evidence="2">Belongs to the AB hydrolase superfamily. LDAH family.</text>
</comment>
<accession>A0A6A6RRJ8</accession>
<evidence type="ECO:0000313" key="6">
    <source>
        <dbReference type="Proteomes" id="UP000799753"/>
    </source>
</evidence>
<dbReference type="GO" id="GO:0005811">
    <property type="term" value="C:lipid droplet"/>
    <property type="evidence" value="ECO:0007669"/>
    <property type="project" value="UniProtKB-SubCell"/>
</dbReference>
<sequence>MTSTHPELHLAPLGPRSESAAPTPTYIIYFMPGNPGLISYYTIFLTHLYWKLTETAHRIHVYGRSHSGFETDSTKATVQGGKAAPYGLEEQITHTEHAVERLVGSVKESEETDDVRVILMGHSVGAYMLLEVTRRLRKKFVGGEGVRVVGGVCLFPTVTHIAKSTSGRRSSPLLTLHHLAHISHLATKILTFPLPTTFLSLVIKTLLRFPAPAANVTASFIKSPYGVEQALHMARDEMIQITEDAWDAEIWGSAPPPSDLTHARPVLRFLFAEQDHWVADETRDELIRLRGRMRDGGGKEGVVEEWKPVMDIDEEEGWPHGFCIKHSVPVAERVVDYVKEIVDIEQRDEI</sequence>
<dbReference type="EMBL" id="MU006792">
    <property type="protein sequence ID" value="KAF2637702.1"/>
    <property type="molecule type" value="Genomic_DNA"/>
</dbReference>
<dbReference type="GO" id="GO:0016298">
    <property type="term" value="F:lipase activity"/>
    <property type="evidence" value="ECO:0007669"/>
    <property type="project" value="InterPro"/>
</dbReference>
<dbReference type="PANTHER" id="PTHR13390:SF0">
    <property type="entry name" value="LIPID DROPLET-ASSOCIATED HYDROLASE"/>
    <property type="match status" value="1"/>
</dbReference>
<dbReference type="OrthoDB" id="448051at2759"/>
<dbReference type="PANTHER" id="PTHR13390">
    <property type="entry name" value="LIPASE"/>
    <property type="match status" value="1"/>
</dbReference>
<organism evidence="5 6">
    <name type="scientific">Massarina eburnea CBS 473.64</name>
    <dbReference type="NCBI Taxonomy" id="1395130"/>
    <lineage>
        <taxon>Eukaryota</taxon>
        <taxon>Fungi</taxon>
        <taxon>Dikarya</taxon>
        <taxon>Ascomycota</taxon>
        <taxon>Pezizomycotina</taxon>
        <taxon>Dothideomycetes</taxon>
        <taxon>Pleosporomycetidae</taxon>
        <taxon>Pleosporales</taxon>
        <taxon>Massarineae</taxon>
        <taxon>Massarinaceae</taxon>
        <taxon>Massarina</taxon>
    </lineage>
</organism>
<keyword evidence="3" id="KW-0551">Lipid droplet</keyword>
<dbReference type="Proteomes" id="UP000799753">
    <property type="component" value="Unassembled WGS sequence"/>
</dbReference>
<name>A0A6A6RRJ8_9PLEO</name>
<dbReference type="Pfam" id="PF10230">
    <property type="entry name" value="LIDHydrolase"/>
    <property type="match status" value="1"/>
</dbReference>
<evidence type="ECO:0000256" key="1">
    <source>
        <dbReference type="ARBA" id="ARBA00004502"/>
    </source>
</evidence>
<keyword evidence="6" id="KW-1185">Reference proteome</keyword>